<dbReference type="Proteomes" id="UP000787156">
    <property type="component" value="Unassembled WGS sequence"/>
</dbReference>
<protein>
    <recommendedName>
        <fullName evidence="3">Lipoprotein</fullName>
    </recommendedName>
</protein>
<evidence type="ECO:0000313" key="2">
    <source>
        <dbReference type="Proteomes" id="UP000787156"/>
    </source>
</evidence>
<name>A0A9D2UUZ3_ACILW</name>
<dbReference type="AlphaFoldDB" id="A0A9D2UUZ3"/>
<dbReference type="PROSITE" id="PS51257">
    <property type="entry name" value="PROKAR_LIPOPROTEIN"/>
    <property type="match status" value="1"/>
</dbReference>
<reference evidence="1" key="2">
    <citation type="submission" date="2021-09" db="EMBL/GenBank/DDBJ databases">
        <authorList>
            <person name="Gilroy R."/>
        </authorList>
    </citation>
    <scope>NUCLEOTIDE SEQUENCE</scope>
    <source>
        <strain evidence="1">CHK135-1449</strain>
    </source>
</reference>
<evidence type="ECO:0008006" key="3">
    <source>
        <dbReference type="Google" id="ProtNLM"/>
    </source>
</evidence>
<comment type="caution">
    <text evidence="1">The sequence shown here is derived from an EMBL/GenBank/DDBJ whole genome shotgun (WGS) entry which is preliminary data.</text>
</comment>
<gene>
    <name evidence="1" type="ORF">K8V79_12855</name>
</gene>
<evidence type="ECO:0000313" key="1">
    <source>
        <dbReference type="EMBL" id="HJF29097.1"/>
    </source>
</evidence>
<organism evidence="1 2">
    <name type="scientific">Acinetobacter lwoffii</name>
    <dbReference type="NCBI Taxonomy" id="28090"/>
    <lineage>
        <taxon>Bacteria</taxon>
        <taxon>Pseudomonadati</taxon>
        <taxon>Pseudomonadota</taxon>
        <taxon>Gammaproteobacteria</taxon>
        <taxon>Moraxellales</taxon>
        <taxon>Moraxellaceae</taxon>
        <taxon>Acinetobacter</taxon>
    </lineage>
</organism>
<accession>A0A9D2UUZ3</accession>
<dbReference type="EMBL" id="DYWX01000142">
    <property type="protein sequence ID" value="HJF29097.1"/>
    <property type="molecule type" value="Genomic_DNA"/>
</dbReference>
<proteinExistence type="predicted"/>
<reference evidence="1" key="1">
    <citation type="journal article" date="2021" name="PeerJ">
        <title>Extensive microbial diversity within the chicken gut microbiome revealed by metagenomics and culture.</title>
        <authorList>
            <person name="Gilroy R."/>
            <person name="Ravi A."/>
            <person name="Getino M."/>
            <person name="Pursley I."/>
            <person name="Horton D.L."/>
            <person name="Alikhan N.F."/>
            <person name="Baker D."/>
            <person name="Gharbi K."/>
            <person name="Hall N."/>
            <person name="Watson M."/>
            <person name="Adriaenssens E.M."/>
            <person name="Foster-Nyarko E."/>
            <person name="Jarju S."/>
            <person name="Secka A."/>
            <person name="Antonio M."/>
            <person name="Oren A."/>
            <person name="Chaudhuri R.R."/>
            <person name="La Ragione R."/>
            <person name="Hildebrand F."/>
            <person name="Pallen M.J."/>
        </authorList>
    </citation>
    <scope>NUCLEOTIDE SEQUENCE</scope>
    <source>
        <strain evidence="1">CHK135-1449</strain>
    </source>
</reference>
<sequence>MGKFVLLSIILFLTACSESNQNRPEEQAAITAEPAIVSNWEYGTSVDEMRGTKSQHATTLSTNSMDFEFPYNGGSHLGLTLRKNNEGQDIIVAIDKGQFICGIQSCEAAFKFDDGPVQQITMVGTDDHKSDVLFVAYDKTEEKIIQQIKKSKKLIIELPFYQEGKRQFIFNIENLEWE</sequence>